<feature type="compositionally biased region" description="Polar residues" evidence="1">
    <location>
        <begin position="214"/>
        <end position="223"/>
    </location>
</feature>
<name>A0A8J1TYB4_OWEFU</name>
<proteinExistence type="predicted"/>
<feature type="compositionally biased region" description="Polar residues" evidence="1">
    <location>
        <begin position="406"/>
        <end position="415"/>
    </location>
</feature>
<feature type="region of interest" description="Disordered" evidence="1">
    <location>
        <begin position="1"/>
        <end position="89"/>
    </location>
</feature>
<evidence type="ECO:0000313" key="2">
    <source>
        <dbReference type="EMBL" id="CAH1797361.1"/>
    </source>
</evidence>
<evidence type="ECO:0000313" key="3">
    <source>
        <dbReference type="Proteomes" id="UP000749559"/>
    </source>
</evidence>
<feature type="compositionally biased region" description="Basic and acidic residues" evidence="1">
    <location>
        <begin position="123"/>
        <end position="140"/>
    </location>
</feature>
<feature type="compositionally biased region" description="Basic and acidic residues" evidence="1">
    <location>
        <begin position="1"/>
        <end position="24"/>
    </location>
</feature>
<dbReference type="AlphaFoldDB" id="A0A8J1TYB4"/>
<keyword evidence="3" id="KW-1185">Reference proteome</keyword>
<feature type="compositionally biased region" description="Basic and acidic residues" evidence="1">
    <location>
        <begin position="245"/>
        <end position="256"/>
    </location>
</feature>
<comment type="caution">
    <text evidence="2">The sequence shown here is derived from an EMBL/GenBank/DDBJ whole genome shotgun (WGS) entry which is preliminary data.</text>
</comment>
<organism evidence="2 3">
    <name type="scientific">Owenia fusiformis</name>
    <name type="common">Polychaete worm</name>
    <dbReference type="NCBI Taxonomy" id="6347"/>
    <lineage>
        <taxon>Eukaryota</taxon>
        <taxon>Metazoa</taxon>
        <taxon>Spiralia</taxon>
        <taxon>Lophotrochozoa</taxon>
        <taxon>Annelida</taxon>
        <taxon>Polychaeta</taxon>
        <taxon>Sedentaria</taxon>
        <taxon>Canalipalpata</taxon>
        <taxon>Sabellida</taxon>
        <taxon>Oweniida</taxon>
        <taxon>Oweniidae</taxon>
        <taxon>Owenia</taxon>
    </lineage>
</organism>
<feature type="non-terminal residue" evidence="2">
    <location>
        <position position="1"/>
    </location>
</feature>
<feature type="compositionally biased region" description="Basic and acidic residues" evidence="1">
    <location>
        <begin position="338"/>
        <end position="359"/>
    </location>
</feature>
<evidence type="ECO:0000256" key="1">
    <source>
        <dbReference type="SAM" id="MobiDB-lite"/>
    </source>
</evidence>
<gene>
    <name evidence="2" type="ORF">OFUS_LOCUS21656</name>
</gene>
<accession>A0A8J1TYB4</accession>
<feature type="compositionally biased region" description="Basic and acidic residues" evidence="1">
    <location>
        <begin position="264"/>
        <end position="278"/>
    </location>
</feature>
<dbReference type="EMBL" id="CAIIXF020000010">
    <property type="protein sequence ID" value="CAH1797361.1"/>
    <property type="molecule type" value="Genomic_DNA"/>
</dbReference>
<feature type="compositionally biased region" description="Low complexity" evidence="1">
    <location>
        <begin position="29"/>
        <end position="42"/>
    </location>
</feature>
<feature type="non-terminal residue" evidence="2">
    <location>
        <position position="434"/>
    </location>
</feature>
<feature type="compositionally biased region" description="Low complexity" evidence="1">
    <location>
        <begin position="68"/>
        <end position="79"/>
    </location>
</feature>
<feature type="compositionally biased region" description="Basic residues" evidence="1">
    <location>
        <begin position="47"/>
        <end position="58"/>
    </location>
</feature>
<feature type="region of interest" description="Disordered" evidence="1">
    <location>
        <begin position="113"/>
        <end position="434"/>
    </location>
</feature>
<reference evidence="2" key="1">
    <citation type="submission" date="2022-03" db="EMBL/GenBank/DDBJ databases">
        <authorList>
            <person name="Martin C."/>
        </authorList>
    </citation>
    <scope>NUCLEOTIDE SEQUENCE</scope>
</reference>
<feature type="compositionally biased region" description="Basic and acidic residues" evidence="1">
    <location>
        <begin position="311"/>
        <end position="330"/>
    </location>
</feature>
<protein>
    <submittedName>
        <fullName evidence="2">Uncharacterized protein</fullName>
    </submittedName>
</protein>
<feature type="compositionally biased region" description="Polar residues" evidence="1">
    <location>
        <begin position="292"/>
        <end position="310"/>
    </location>
</feature>
<dbReference type="Proteomes" id="UP000749559">
    <property type="component" value="Unassembled WGS sequence"/>
</dbReference>
<feature type="compositionally biased region" description="Polar residues" evidence="1">
    <location>
        <begin position="113"/>
        <end position="122"/>
    </location>
</feature>
<sequence>VRMDRSGRQSPREEYSREEYKDYVDNSYRSQQSHSSELLSSSSRHDSGHKRSGRRRSNKQKENVVPQSDTSSTIASTATKQRKKKGFYGIGSLDEEDWRIVNDLPIETASISTISGTNSIRGSKNELFSDGRASKKDAKNSTKGRRRRQLPRVPAVRNSSFEEESIPPKSSGDSIASSRDRGLESNVDSPMTPLRDSKDPFYLMKKKRDPYMSDSPSTPNNDSMFPLARSKKKRGVGSYLTNPIDDLRSETDRELDNGSSYGARSEDRLSQPSTREDYIPTPTMDRNAIYPSDNTPFSRSSLIEGSNMQDEYSHNKSHYRQDSLQDHDLYDDYINPNRDYDQNIYDKDEYSSRNSKDLYDPNMDDYSDKNYNSNQNRDRYKEPLDYQDSMESEQTQGSRSDKQYPGDSTNSQSPPMSRGPSVDSVDYPEHDEYI</sequence>